<dbReference type="Gene3D" id="3.90.226.10">
    <property type="entry name" value="2-enoyl-CoA Hydratase, Chain A, domain 1"/>
    <property type="match status" value="1"/>
</dbReference>
<evidence type="ECO:0000313" key="4">
    <source>
        <dbReference type="Proteomes" id="UP000717995"/>
    </source>
</evidence>
<sequence length="257" mass="27651">MSESVSFEVKGQVGWITLTRPKAMNALNRDMLDAMIECLKGWEHDASVRVVALTATGRAFCAGADLKAGGTPQPGEMDLLDTIVAFFDRLRVFPKPVIAAVNGMALAGGLETVLCCDFVIAAESASFGDAHSNFGVFPGGGGAAVLPRKIPENIAKYMLFTGDALPAADMKQYGLVSEVVADDELVARVQAIGDKLADKSPLVLRKMKKVCDEATDKSRADALRHELLALRDHQRSYDMAEGVRAFAEKRKPAFKGY</sequence>
<comment type="caution">
    <text evidence="3">The sequence shown here is derived from an EMBL/GenBank/DDBJ whole genome shotgun (WGS) entry which is preliminary data.</text>
</comment>
<proteinExistence type="inferred from homology"/>
<dbReference type="SUPFAM" id="SSF52096">
    <property type="entry name" value="ClpP/crotonase"/>
    <property type="match status" value="1"/>
</dbReference>
<gene>
    <name evidence="3" type="ORF">JQX08_19945</name>
</gene>
<reference evidence="3 4" key="1">
    <citation type="submission" date="2021-02" db="EMBL/GenBank/DDBJ databases">
        <authorList>
            <person name="Lee D.-H."/>
        </authorList>
    </citation>
    <scope>NUCLEOTIDE SEQUENCE [LARGE SCALE GENOMIC DNA]</scope>
    <source>
        <strain evidence="3 4">UL073</strain>
    </source>
</reference>
<evidence type="ECO:0000256" key="1">
    <source>
        <dbReference type="ARBA" id="ARBA00005254"/>
    </source>
</evidence>
<name>A0ABS2IIV0_9GAMM</name>
<evidence type="ECO:0000256" key="2">
    <source>
        <dbReference type="RuleBase" id="RU003707"/>
    </source>
</evidence>
<organism evidence="3 4">
    <name type="scientific">Zestomonas insulae</name>
    <dbReference type="NCBI Taxonomy" id="2809017"/>
    <lineage>
        <taxon>Bacteria</taxon>
        <taxon>Pseudomonadati</taxon>
        <taxon>Pseudomonadota</taxon>
        <taxon>Gammaproteobacteria</taxon>
        <taxon>Pseudomonadales</taxon>
        <taxon>Pseudomonadaceae</taxon>
        <taxon>Zestomonas</taxon>
    </lineage>
</organism>
<dbReference type="InterPro" id="IPR029045">
    <property type="entry name" value="ClpP/crotonase-like_dom_sf"/>
</dbReference>
<dbReference type="PANTHER" id="PTHR11941:SF54">
    <property type="entry name" value="ENOYL-COA HYDRATASE, MITOCHONDRIAL"/>
    <property type="match status" value="1"/>
</dbReference>
<dbReference type="PROSITE" id="PS00166">
    <property type="entry name" value="ENOYL_COA_HYDRATASE"/>
    <property type="match status" value="1"/>
</dbReference>
<dbReference type="Pfam" id="PF00378">
    <property type="entry name" value="ECH_1"/>
    <property type="match status" value="1"/>
</dbReference>
<keyword evidence="4" id="KW-1185">Reference proteome</keyword>
<protein>
    <submittedName>
        <fullName evidence="3">Enoyl-CoA hydratase/isomerase family protein</fullName>
    </submittedName>
</protein>
<accession>A0ABS2IIV0</accession>
<dbReference type="Proteomes" id="UP000717995">
    <property type="component" value="Unassembled WGS sequence"/>
</dbReference>
<comment type="similarity">
    <text evidence="1 2">Belongs to the enoyl-CoA hydratase/isomerase family.</text>
</comment>
<dbReference type="CDD" id="cd06558">
    <property type="entry name" value="crotonase-like"/>
    <property type="match status" value="1"/>
</dbReference>
<dbReference type="InterPro" id="IPR018376">
    <property type="entry name" value="Enoyl-CoA_hyd/isom_CS"/>
</dbReference>
<dbReference type="PANTHER" id="PTHR11941">
    <property type="entry name" value="ENOYL-COA HYDRATASE-RELATED"/>
    <property type="match status" value="1"/>
</dbReference>
<evidence type="ECO:0000313" key="3">
    <source>
        <dbReference type="EMBL" id="MBM7062996.1"/>
    </source>
</evidence>
<dbReference type="RefSeq" id="WP_205350171.1">
    <property type="nucleotide sequence ID" value="NZ_JAFEUP010000006.1"/>
</dbReference>
<dbReference type="EMBL" id="JAFEUP010000006">
    <property type="protein sequence ID" value="MBM7062996.1"/>
    <property type="molecule type" value="Genomic_DNA"/>
</dbReference>
<dbReference type="InterPro" id="IPR001753">
    <property type="entry name" value="Enoyl-CoA_hydra/iso"/>
</dbReference>